<keyword evidence="3" id="KW-1185">Reference proteome</keyword>
<protein>
    <submittedName>
        <fullName evidence="2">Uncharacterized protein</fullName>
    </submittedName>
</protein>
<dbReference type="OMA" id="LYFCHKK"/>
<proteinExistence type="predicted"/>
<evidence type="ECO:0000313" key="3">
    <source>
        <dbReference type="Proteomes" id="UP000287033"/>
    </source>
</evidence>
<feature type="non-terminal residue" evidence="2">
    <location>
        <position position="1"/>
    </location>
</feature>
<sequence length="219" mass="25272">FPHYLLDTMQLVRSIWKQRHSWQEPAVPTYLPPQRNQPVSFSTTSDEEARDSTEDVVSSLCPAPFTSLETFTSGFCSCIYYQNIRCVNMDVSTQEILDEIRTSQEQGDDGNLFYLYVATPGGAPKDIHKKLIKPFLQERGWQKVSYPNTGFRALYFCHKKSDGLEKAEAVRDRAELKNKLDEYKELNKVDFKVHMVLSIPVNYNEDFVELTSQPGSIEW</sequence>
<feature type="region of interest" description="Disordered" evidence="1">
    <location>
        <begin position="27"/>
        <end position="50"/>
    </location>
</feature>
<evidence type="ECO:0000256" key="1">
    <source>
        <dbReference type="SAM" id="MobiDB-lite"/>
    </source>
</evidence>
<evidence type="ECO:0000313" key="2">
    <source>
        <dbReference type="EMBL" id="GCC36337.1"/>
    </source>
</evidence>
<comment type="caution">
    <text evidence="2">The sequence shown here is derived from an EMBL/GenBank/DDBJ whole genome shotgun (WGS) entry which is preliminary data.</text>
</comment>
<organism evidence="2 3">
    <name type="scientific">Chiloscyllium punctatum</name>
    <name type="common">Brownbanded bambooshark</name>
    <name type="synonym">Hemiscyllium punctatum</name>
    <dbReference type="NCBI Taxonomy" id="137246"/>
    <lineage>
        <taxon>Eukaryota</taxon>
        <taxon>Metazoa</taxon>
        <taxon>Chordata</taxon>
        <taxon>Craniata</taxon>
        <taxon>Vertebrata</taxon>
        <taxon>Chondrichthyes</taxon>
        <taxon>Elasmobranchii</taxon>
        <taxon>Galeomorphii</taxon>
        <taxon>Galeoidea</taxon>
        <taxon>Orectolobiformes</taxon>
        <taxon>Hemiscylliidae</taxon>
        <taxon>Chiloscyllium</taxon>
    </lineage>
</organism>
<dbReference type="EMBL" id="BEZZ01000816">
    <property type="protein sequence ID" value="GCC36337.1"/>
    <property type="molecule type" value="Genomic_DNA"/>
</dbReference>
<name>A0A401T145_CHIPU</name>
<dbReference type="AlphaFoldDB" id="A0A401T145"/>
<accession>A0A401T145</accession>
<reference evidence="2 3" key="1">
    <citation type="journal article" date="2018" name="Nat. Ecol. Evol.">
        <title>Shark genomes provide insights into elasmobranch evolution and the origin of vertebrates.</title>
        <authorList>
            <person name="Hara Y"/>
            <person name="Yamaguchi K"/>
            <person name="Onimaru K"/>
            <person name="Kadota M"/>
            <person name="Koyanagi M"/>
            <person name="Keeley SD"/>
            <person name="Tatsumi K"/>
            <person name="Tanaka K"/>
            <person name="Motone F"/>
            <person name="Kageyama Y"/>
            <person name="Nozu R"/>
            <person name="Adachi N"/>
            <person name="Nishimura O"/>
            <person name="Nakagawa R"/>
            <person name="Tanegashima C"/>
            <person name="Kiyatake I"/>
            <person name="Matsumoto R"/>
            <person name="Murakumo K"/>
            <person name="Nishida K"/>
            <person name="Terakita A"/>
            <person name="Kuratani S"/>
            <person name="Sato K"/>
            <person name="Hyodo S Kuraku.S."/>
        </authorList>
    </citation>
    <scope>NUCLEOTIDE SEQUENCE [LARGE SCALE GENOMIC DNA]</scope>
</reference>
<dbReference type="Proteomes" id="UP000287033">
    <property type="component" value="Unassembled WGS sequence"/>
</dbReference>
<dbReference type="OrthoDB" id="10513440at2759"/>
<feature type="compositionally biased region" description="Polar residues" evidence="1">
    <location>
        <begin position="34"/>
        <end position="44"/>
    </location>
</feature>
<gene>
    <name evidence="2" type="ORF">chiPu_0014831</name>
</gene>